<accession>A0A6G1A4U0</accession>
<dbReference type="Proteomes" id="UP000475037">
    <property type="component" value="Unassembled WGS sequence"/>
</dbReference>
<protein>
    <submittedName>
        <fullName evidence="1">LORF2 protein</fullName>
    </submittedName>
</protein>
<feature type="non-terminal residue" evidence="1">
    <location>
        <position position="1"/>
    </location>
</feature>
<comment type="caution">
    <text evidence="1">The sequence shown here is derived from an EMBL/GenBank/DDBJ whole genome shotgun (WGS) entry which is preliminary data.</text>
</comment>
<keyword evidence="2" id="KW-1185">Reference proteome</keyword>
<evidence type="ECO:0000313" key="1">
    <source>
        <dbReference type="EMBL" id="KAF0870796.1"/>
    </source>
</evidence>
<name>A0A6G1A4U0_CROCR</name>
<proteinExistence type="predicted"/>
<organism evidence="1 2">
    <name type="scientific">Crocuta crocuta</name>
    <name type="common">Spotted hyena</name>
    <dbReference type="NCBI Taxonomy" id="9678"/>
    <lineage>
        <taxon>Eukaryota</taxon>
        <taxon>Metazoa</taxon>
        <taxon>Chordata</taxon>
        <taxon>Craniata</taxon>
        <taxon>Vertebrata</taxon>
        <taxon>Euteleostomi</taxon>
        <taxon>Mammalia</taxon>
        <taxon>Eutheria</taxon>
        <taxon>Laurasiatheria</taxon>
        <taxon>Carnivora</taxon>
        <taxon>Feliformia</taxon>
        <taxon>Hyaenidae</taxon>
        <taxon>Crocuta</taxon>
    </lineage>
</organism>
<dbReference type="AlphaFoldDB" id="A0A6G1A4U0"/>
<gene>
    <name evidence="1" type="ORF">FOF47_R07569</name>
</gene>
<dbReference type="EMBL" id="VOAJ01024669">
    <property type="protein sequence ID" value="KAF0870796.1"/>
    <property type="molecule type" value="Genomic_DNA"/>
</dbReference>
<sequence length="103" mass="12198">IRERQIKTARRYHLIPVRMTITKKTRDKCPWGVMIWEHLYTCKLGSATMENSMEFPQKLKNGTTIFPIIPTSGYPTKGNEIKILKRYLHPMFIVLLFTMAKIW</sequence>
<feature type="non-terminal residue" evidence="1">
    <location>
        <position position="103"/>
    </location>
</feature>
<evidence type="ECO:0000313" key="2">
    <source>
        <dbReference type="Proteomes" id="UP000475037"/>
    </source>
</evidence>
<reference evidence="1 2" key="1">
    <citation type="submission" date="2019-11" db="EMBL/GenBank/DDBJ databases">
        <authorList>
            <person name="Yang C."/>
            <person name="Li F."/>
        </authorList>
    </citation>
    <scope>NUCLEOTIDE SEQUENCE [LARGE SCALE GENOMIC DNA]</scope>
    <source>
        <strain evidence="1">KB4526</strain>
        <tissue evidence="1">Muscle</tissue>
    </source>
</reference>